<dbReference type="PANTHER" id="PTHR43685:SF14">
    <property type="entry name" value="GLYCOSYLTRANSFERASE 2-LIKE DOMAIN-CONTAINING PROTEIN"/>
    <property type="match status" value="1"/>
</dbReference>
<protein>
    <submittedName>
        <fullName evidence="3">Glycosyltransferase family 2 protein</fullName>
        <ecNumber evidence="3">2.4.-.-</ecNumber>
    </submittedName>
</protein>
<name>A0ABZ0VE60_9MICO</name>
<keyword evidence="4" id="KW-1185">Reference proteome</keyword>
<keyword evidence="3" id="KW-0328">Glycosyltransferase</keyword>
<evidence type="ECO:0000313" key="3">
    <source>
        <dbReference type="EMBL" id="WQB70805.1"/>
    </source>
</evidence>
<dbReference type="EMBL" id="CP139779">
    <property type="protein sequence ID" value="WQB70805.1"/>
    <property type="molecule type" value="Genomic_DNA"/>
</dbReference>
<dbReference type="InterPro" id="IPR029044">
    <property type="entry name" value="Nucleotide-diphossugar_trans"/>
</dbReference>
<evidence type="ECO:0000313" key="4">
    <source>
        <dbReference type="Proteomes" id="UP001324533"/>
    </source>
</evidence>
<dbReference type="InterPro" id="IPR001173">
    <property type="entry name" value="Glyco_trans_2-like"/>
</dbReference>
<feature type="compositionally biased region" description="Acidic residues" evidence="1">
    <location>
        <begin position="312"/>
        <end position="322"/>
    </location>
</feature>
<dbReference type="PANTHER" id="PTHR43685">
    <property type="entry name" value="GLYCOSYLTRANSFERASE"/>
    <property type="match status" value="1"/>
</dbReference>
<dbReference type="SUPFAM" id="SSF53448">
    <property type="entry name" value="Nucleotide-diphospho-sugar transferases"/>
    <property type="match status" value="1"/>
</dbReference>
<dbReference type="GO" id="GO:0016757">
    <property type="term" value="F:glycosyltransferase activity"/>
    <property type="evidence" value="ECO:0007669"/>
    <property type="project" value="UniProtKB-KW"/>
</dbReference>
<keyword evidence="3" id="KW-0808">Transferase</keyword>
<feature type="region of interest" description="Disordered" evidence="1">
    <location>
        <begin position="272"/>
        <end position="341"/>
    </location>
</feature>
<accession>A0ABZ0VE60</accession>
<dbReference type="EC" id="2.4.-.-" evidence="3"/>
<dbReference type="Proteomes" id="UP001324533">
    <property type="component" value="Chromosome"/>
</dbReference>
<organism evidence="3 4">
    <name type="scientific">Microbacterium invictum</name>
    <dbReference type="NCBI Taxonomy" id="515415"/>
    <lineage>
        <taxon>Bacteria</taxon>
        <taxon>Bacillati</taxon>
        <taxon>Actinomycetota</taxon>
        <taxon>Actinomycetes</taxon>
        <taxon>Micrococcales</taxon>
        <taxon>Microbacteriaceae</taxon>
        <taxon>Microbacterium</taxon>
    </lineage>
</organism>
<dbReference type="Gene3D" id="3.90.550.10">
    <property type="entry name" value="Spore Coat Polysaccharide Biosynthesis Protein SpsA, Chain A"/>
    <property type="match status" value="1"/>
</dbReference>
<evidence type="ECO:0000256" key="1">
    <source>
        <dbReference type="SAM" id="MobiDB-lite"/>
    </source>
</evidence>
<sequence length="341" mass="36435">MASSNARPNRPRISVVIPVKDDAEELRHALAALAAQTVPPAEVVVLDNGRPAAGSVDEVARIAREAGARLVREPGGGIPAANAAAFDAATGDIVARMDADCRPGPAWVAGIVRAFEADPLLTAATGGARFIDGPRWLRRPLACVYLFAYRATLWPALGHTPLWGSNLAVRREAWVRIAHLVHRSDPEVHDDLDLSFHLGERHRIRAVRGLPMGVSMRPFADASAMRRRFGRGIHTVLIHWPRDIPPVRVLRLALARATGRTFPAAALMSTGSTRARAAGTVESMSDMTADHPSDPTDAADGAQTHEPAPAGDETDIAAVDDGDSLRDRSDLQDLPPADATK</sequence>
<dbReference type="Pfam" id="PF00535">
    <property type="entry name" value="Glycos_transf_2"/>
    <property type="match status" value="1"/>
</dbReference>
<dbReference type="InterPro" id="IPR050834">
    <property type="entry name" value="Glycosyltransf_2"/>
</dbReference>
<proteinExistence type="predicted"/>
<feature type="domain" description="Glycosyltransferase 2-like" evidence="2">
    <location>
        <begin position="14"/>
        <end position="171"/>
    </location>
</feature>
<dbReference type="RefSeq" id="WP_322410941.1">
    <property type="nucleotide sequence ID" value="NZ_CP139779.1"/>
</dbReference>
<reference evidence="3 4" key="1">
    <citation type="submission" date="2023-06" db="EMBL/GenBank/DDBJ databases">
        <title>Rock-solubilizing bacteria, Microbacterium invictum, promotes re-establishment of vegetation in rocky wasteland by accelerating rock bio-weathering and reshaping soil bacterial community.</title>
        <authorList>
            <person name="Liu C."/>
        </authorList>
    </citation>
    <scope>NUCLEOTIDE SEQUENCE [LARGE SCALE GENOMIC DNA]</scope>
    <source>
        <strain evidence="3 4">X-18</strain>
    </source>
</reference>
<dbReference type="CDD" id="cd00761">
    <property type="entry name" value="Glyco_tranf_GTA_type"/>
    <property type="match status" value="1"/>
</dbReference>
<gene>
    <name evidence="3" type="ORF">T9R20_02270</name>
</gene>
<evidence type="ECO:0000259" key="2">
    <source>
        <dbReference type="Pfam" id="PF00535"/>
    </source>
</evidence>